<name>A0A9W6RLU4_9ACTN</name>
<feature type="region of interest" description="Disordered" evidence="1">
    <location>
        <begin position="1"/>
        <end position="31"/>
    </location>
</feature>
<organism evidence="2 3">
    <name type="scientific">Actinoallomurus iriomotensis</name>
    <dbReference type="NCBI Taxonomy" id="478107"/>
    <lineage>
        <taxon>Bacteria</taxon>
        <taxon>Bacillati</taxon>
        <taxon>Actinomycetota</taxon>
        <taxon>Actinomycetes</taxon>
        <taxon>Streptosporangiales</taxon>
        <taxon>Thermomonosporaceae</taxon>
        <taxon>Actinoallomurus</taxon>
    </lineage>
</organism>
<dbReference type="Proteomes" id="UP001165135">
    <property type="component" value="Unassembled WGS sequence"/>
</dbReference>
<proteinExistence type="predicted"/>
<gene>
    <name evidence="2" type="ORF">Airi01_063910</name>
</gene>
<evidence type="ECO:0000313" key="3">
    <source>
        <dbReference type="Proteomes" id="UP001165135"/>
    </source>
</evidence>
<evidence type="ECO:0000256" key="1">
    <source>
        <dbReference type="SAM" id="MobiDB-lite"/>
    </source>
</evidence>
<dbReference type="EMBL" id="BSTJ01000008">
    <property type="protein sequence ID" value="GLY78124.1"/>
    <property type="molecule type" value="Genomic_DNA"/>
</dbReference>
<dbReference type="PROSITE" id="PS51318">
    <property type="entry name" value="TAT"/>
    <property type="match status" value="1"/>
</dbReference>
<dbReference type="InterPro" id="IPR006311">
    <property type="entry name" value="TAT_signal"/>
</dbReference>
<accession>A0A9W6RLU4</accession>
<evidence type="ECO:0000313" key="2">
    <source>
        <dbReference type="EMBL" id="GLY78124.1"/>
    </source>
</evidence>
<comment type="caution">
    <text evidence="2">The sequence shown here is derived from an EMBL/GenBank/DDBJ whole genome shotgun (WGS) entry which is preliminary data.</text>
</comment>
<reference evidence="2" key="1">
    <citation type="submission" date="2023-03" db="EMBL/GenBank/DDBJ databases">
        <title>Actinoallomurus iriomotensis NBRC 103681.</title>
        <authorList>
            <person name="Ichikawa N."/>
            <person name="Sato H."/>
            <person name="Tonouchi N."/>
        </authorList>
    </citation>
    <scope>NUCLEOTIDE SEQUENCE</scope>
    <source>
        <strain evidence="2">NBRC 103681</strain>
    </source>
</reference>
<dbReference type="AlphaFoldDB" id="A0A9W6RLU4"/>
<sequence>MAMLDLDSIPPLRGPRPEGAQRVRRHAPAATAEGVGRRSLLGGVIAAGTTAGLVAVGVFTPARKALAASGPGTNGWVPGTYTHGLTPGYYDIYAKCPSYASSHNCSPGCGPSTVVSTACRTSGKYKGYHKSGVSDPGQYKLRPNECYGSKYDGWIWHYANPCGNCPTSVTWRCHDGWTKSSAGTWYKSICRYAYACS</sequence>
<protein>
    <submittedName>
        <fullName evidence="2">Uncharacterized protein</fullName>
    </submittedName>
</protein>